<reference evidence="2 3" key="1">
    <citation type="submission" date="2020-08" db="EMBL/GenBank/DDBJ databases">
        <title>Sequencing the genomes of 1000 actinobacteria strains.</title>
        <authorList>
            <person name="Klenk H.-P."/>
        </authorList>
    </citation>
    <scope>NUCLEOTIDE SEQUENCE [LARGE SCALE GENOMIC DNA]</scope>
    <source>
        <strain evidence="2 3">DSM 45784</strain>
    </source>
</reference>
<protein>
    <submittedName>
        <fullName evidence="2">Uncharacterized protein</fullName>
    </submittedName>
</protein>
<name>A0A7W7DFB2_9ACTN</name>
<organism evidence="2 3">
    <name type="scientific">Sphaerisporangium siamense</name>
    <dbReference type="NCBI Taxonomy" id="795645"/>
    <lineage>
        <taxon>Bacteria</taxon>
        <taxon>Bacillati</taxon>
        <taxon>Actinomycetota</taxon>
        <taxon>Actinomycetes</taxon>
        <taxon>Streptosporangiales</taxon>
        <taxon>Streptosporangiaceae</taxon>
        <taxon>Sphaerisporangium</taxon>
    </lineage>
</organism>
<gene>
    <name evidence="2" type="ORF">BJ982_007292</name>
</gene>
<comment type="caution">
    <text evidence="2">The sequence shown here is derived from an EMBL/GenBank/DDBJ whole genome shotgun (WGS) entry which is preliminary data.</text>
</comment>
<sequence length="36" mass="3835">MGSAWRKGKDEPAEMRLAGTGLVSEVERDTAGGVSW</sequence>
<evidence type="ECO:0000256" key="1">
    <source>
        <dbReference type="SAM" id="MobiDB-lite"/>
    </source>
</evidence>
<accession>A0A7W7DFB2</accession>
<evidence type="ECO:0000313" key="3">
    <source>
        <dbReference type="Proteomes" id="UP000542210"/>
    </source>
</evidence>
<proteinExistence type="predicted"/>
<dbReference type="EMBL" id="JACHND010000001">
    <property type="protein sequence ID" value="MBB4705748.1"/>
    <property type="molecule type" value="Genomic_DNA"/>
</dbReference>
<dbReference type="AlphaFoldDB" id="A0A7W7DFB2"/>
<evidence type="ECO:0000313" key="2">
    <source>
        <dbReference type="EMBL" id="MBB4705748.1"/>
    </source>
</evidence>
<keyword evidence="3" id="KW-1185">Reference proteome</keyword>
<dbReference type="Proteomes" id="UP000542210">
    <property type="component" value="Unassembled WGS sequence"/>
</dbReference>
<feature type="region of interest" description="Disordered" evidence="1">
    <location>
        <begin position="1"/>
        <end position="36"/>
    </location>
</feature>